<dbReference type="UniPathway" id="UPA00378"/>
<keyword evidence="3" id="KW-0325">Glycoprotein</keyword>
<evidence type="ECO:0000256" key="1">
    <source>
        <dbReference type="ARBA" id="ARBA00022676"/>
    </source>
</evidence>
<dbReference type="EMBL" id="UYYB01012338">
    <property type="protein sequence ID" value="VDM69468.1"/>
    <property type="molecule type" value="Genomic_DNA"/>
</dbReference>
<evidence type="ECO:0000256" key="2">
    <source>
        <dbReference type="ARBA" id="ARBA00022679"/>
    </source>
</evidence>
<name>A0A3P7KNN7_STRVU</name>
<sequence>MLAHLVSDDLYYIGVHVRRGMDIEMNERNRRHGHIAAPVDYYKRAMDLAKGERENVVFVICSDNISWAKKNLPNSEKGTFFYCPGQHREVDMAILTNCDALILSTGTFSWWSGFLNQKASKIIYYDGWPRPGSDLAKMVNKSEFFP</sequence>
<dbReference type="OrthoDB" id="3226at2759"/>
<keyword evidence="1 3" id="KW-0328">Glycosyltransferase</keyword>
<dbReference type="GO" id="GO:0032580">
    <property type="term" value="C:Golgi cisterna membrane"/>
    <property type="evidence" value="ECO:0007669"/>
    <property type="project" value="UniProtKB-SubCell"/>
</dbReference>
<comment type="subcellular location">
    <subcellularLocation>
        <location evidence="3">Golgi apparatus</location>
        <location evidence="3">Golgi stack membrane</location>
        <topology evidence="3">Single-pass type II membrane protein</topology>
    </subcellularLocation>
</comment>
<evidence type="ECO:0000256" key="3">
    <source>
        <dbReference type="RuleBase" id="RU363129"/>
    </source>
</evidence>
<gene>
    <name evidence="4" type="ORF">SVUK_LOCUS4466</name>
</gene>
<comment type="pathway">
    <text evidence="3">Protein modification; protein glycosylation.</text>
</comment>
<keyword evidence="3" id="KW-0735">Signal-anchor</keyword>
<dbReference type="Pfam" id="PF01531">
    <property type="entry name" value="Glyco_transf_11"/>
    <property type="match status" value="1"/>
</dbReference>
<accession>A0A3P7KNN7</accession>
<dbReference type="InterPro" id="IPR002516">
    <property type="entry name" value="Glyco_trans_11"/>
</dbReference>
<dbReference type="Gene3D" id="3.40.50.11350">
    <property type="match status" value="1"/>
</dbReference>
<reference evidence="4 5" key="1">
    <citation type="submission" date="2018-11" db="EMBL/GenBank/DDBJ databases">
        <authorList>
            <consortium name="Pathogen Informatics"/>
        </authorList>
    </citation>
    <scope>NUCLEOTIDE SEQUENCE [LARGE SCALE GENOMIC DNA]</scope>
</reference>
<feature type="non-terminal residue" evidence="4">
    <location>
        <position position="146"/>
    </location>
</feature>
<dbReference type="PANTHER" id="PTHR11927:SF9">
    <property type="entry name" value="L-FUCOSYLTRANSFERASE"/>
    <property type="match status" value="1"/>
</dbReference>
<keyword evidence="3" id="KW-0333">Golgi apparatus</keyword>
<dbReference type="AlphaFoldDB" id="A0A3P7KNN7"/>
<protein>
    <recommendedName>
        <fullName evidence="3">L-Fucosyltransferase</fullName>
        <ecNumber evidence="3">2.4.1.-</ecNumber>
    </recommendedName>
</protein>
<evidence type="ECO:0000313" key="4">
    <source>
        <dbReference type="EMBL" id="VDM69468.1"/>
    </source>
</evidence>
<keyword evidence="5" id="KW-1185">Reference proteome</keyword>
<comment type="similarity">
    <text evidence="3">Belongs to the glycosyltransferase 11 family.</text>
</comment>
<dbReference type="EC" id="2.4.1.-" evidence="3"/>
<dbReference type="Proteomes" id="UP000270094">
    <property type="component" value="Unassembled WGS sequence"/>
</dbReference>
<dbReference type="GO" id="GO:0008107">
    <property type="term" value="F:galactoside 2-alpha-L-fucosyltransferase activity"/>
    <property type="evidence" value="ECO:0007669"/>
    <property type="project" value="InterPro"/>
</dbReference>
<dbReference type="PANTHER" id="PTHR11927">
    <property type="entry name" value="GALACTOSIDE 2-L-FUCOSYLTRANSFERASE"/>
    <property type="match status" value="1"/>
</dbReference>
<organism evidence="4 5">
    <name type="scientific">Strongylus vulgaris</name>
    <name type="common">Blood worm</name>
    <dbReference type="NCBI Taxonomy" id="40348"/>
    <lineage>
        <taxon>Eukaryota</taxon>
        <taxon>Metazoa</taxon>
        <taxon>Ecdysozoa</taxon>
        <taxon>Nematoda</taxon>
        <taxon>Chromadorea</taxon>
        <taxon>Rhabditida</taxon>
        <taxon>Rhabditina</taxon>
        <taxon>Rhabditomorpha</taxon>
        <taxon>Strongyloidea</taxon>
        <taxon>Strongylidae</taxon>
        <taxon>Strongylus</taxon>
    </lineage>
</organism>
<dbReference type="GO" id="GO:0005975">
    <property type="term" value="P:carbohydrate metabolic process"/>
    <property type="evidence" value="ECO:0007669"/>
    <property type="project" value="InterPro"/>
</dbReference>
<dbReference type="CDD" id="cd11301">
    <property type="entry name" value="Fut1_Fut2_like"/>
    <property type="match status" value="1"/>
</dbReference>
<evidence type="ECO:0000313" key="5">
    <source>
        <dbReference type="Proteomes" id="UP000270094"/>
    </source>
</evidence>
<keyword evidence="3" id="KW-0812">Transmembrane</keyword>
<proteinExistence type="inferred from homology"/>
<keyword evidence="2 3" id="KW-0808">Transferase</keyword>